<dbReference type="AlphaFoldDB" id="A0A7K1Y4B0"/>
<evidence type="ECO:0000256" key="1">
    <source>
        <dbReference type="SAM" id="SignalP"/>
    </source>
</evidence>
<dbReference type="InterPro" id="IPR011044">
    <property type="entry name" value="Quino_amine_DH_bsu"/>
</dbReference>
<proteinExistence type="predicted"/>
<gene>
    <name evidence="2" type="ORF">GS399_00395</name>
</gene>
<evidence type="ECO:0000313" key="3">
    <source>
        <dbReference type="Proteomes" id="UP000466586"/>
    </source>
</evidence>
<dbReference type="GO" id="GO:0016603">
    <property type="term" value="F:glutaminyl-peptide cyclotransferase activity"/>
    <property type="evidence" value="ECO:0007669"/>
    <property type="project" value="InterPro"/>
</dbReference>
<feature type="chain" id="PRO_5029675719" evidence="1">
    <location>
        <begin position="20"/>
        <end position="353"/>
    </location>
</feature>
<dbReference type="SUPFAM" id="SSF50969">
    <property type="entry name" value="YVTN repeat-like/Quinoprotein amine dehydrogenase"/>
    <property type="match status" value="1"/>
</dbReference>
<dbReference type="PANTHER" id="PTHR31270:SF1">
    <property type="entry name" value="GLUTAMINYL-PEPTIDE CYCLOTRANSFERASE"/>
    <property type="match status" value="1"/>
</dbReference>
<name>A0A7K1Y4B0_9SPHI</name>
<protein>
    <submittedName>
        <fullName evidence="2">Glutaminyl-peptide cyclotransferase</fullName>
    </submittedName>
</protein>
<feature type="signal peptide" evidence="1">
    <location>
        <begin position="1"/>
        <end position="19"/>
    </location>
</feature>
<dbReference type="EMBL" id="WVHT01000001">
    <property type="protein sequence ID" value="MXV49413.1"/>
    <property type="molecule type" value="Genomic_DNA"/>
</dbReference>
<dbReference type="Pfam" id="PF17957">
    <property type="entry name" value="Big_7"/>
    <property type="match status" value="1"/>
</dbReference>
<evidence type="ECO:0000313" key="2">
    <source>
        <dbReference type="EMBL" id="MXV49413.1"/>
    </source>
</evidence>
<keyword evidence="2" id="KW-0808">Transferase</keyword>
<sequence>MNRKFIIPLAALFSLAACKTNKNLSVSFVSPEAGSVIKADTTFKAELDLAGKKPDSVVYFMDLAKVGKTSGETASADLKTTDLKLGNHLLTAKVFADGTTEEAGSNIVVVASKAPVEYSFKVVNIFPHDTASFTEGLEYHDGFLYESTGEYGESTLQKVDLTTGKAIKKIDLDSKYFGEGITIIGDKIIQLTYQEHVGFVYDKNTFKKLSEFNYQAGAEGWGMYFDGDQILTNGGSNEIHILNKDSYQKVGDLDVYDDKGPVNQLNEMEMIDGKIYANIWQTNRIVIIDPKTGAVEGNIDLSDLYPLEKRNINADVLNGIAYDKVGKRLFVTGKKWDKLFEIKVTPKEATAAK</sequence>
<dbReference type="InterPro" id="IPR007788">
    <property type="entry name" value="QCT"/>
</dbReference>
<keyword evidence="1" id="KW-0732">Signal</keyword>
<dbReference type="RefSeq" id="WP_160842528.1">
    <property type="nucleotide sequence ID" value="NZ_WVHT01000001.1"/>
</dbReference>
<dbReference type="PANTHER" id="PTHR31270">
    <property type="entry name" value="GLUTAMINYL-PEPTIDE CYCLOTRANSFERASE"/>
    <property type="match status" value="1"/>
</dbReference>
<organism evidence="2 3">
    <name type="scientific">Hufsiella arboris</name>
    <dbReference type="NCBI Taxonomy" id="2695275"/>
    <lineage>
        <taxon>Bacteria</taxon>
        <taxon>Pseudomonadati</taxon>
        <taxon>Bacteroidota</taxon>
        <taxon>Sphingobacteriia</taxon>
        <taxon>Sphingobacteriales</taxon>
        <taxon>Sphingobacteriaceae</taxon>
        <taxon>Hufsiella</taxon>
    </lineage>
</organism>
<accession>A0A7K1Y4B0</accession>
<dbReference type="Gene3D" id="2.130.10.10">
    <property type="entry name" value="YVTN repeat-like/Quinoprotein amine dehydrogenase"/>
    <property type="match status" value="1"/>
</dbReference>
<dbReference type="PROSITE" id="PS51257">
    <property type="entry name" value="PROKAR_LIPOPROTEIN"/>
    <property type="match status" value="1"/>
</dbReference>
<keyword evidence="3" id="KW-1185">Reference proteome</keyword>
<reference evidence="2 3" key="1">
    <citation type="submission" date="2019-11" db="EMBL/GenBank/DDBJ databases">
        <title>Pedobacter sp. HMF7647 Genome sequencing and assembly.</title>
        <authorList>
            <person name="Kang H."/>
            <person name="Kim H."/>
            <person name="Joh K."/>
        </authorList>
    </citation>
    <scope>NUCLEOTIDE SEQUENCE [LARGE SCALE GENOMIC DNA]</scope>
    <source>
        <strain evidence="2 3">HMF7647</strain>
    </source>
</reference>
<comment type="caution">
    <text evidence="2">The sequence shown here is derived from an EMBL/GenBank/DDBJ whole genome shotgun (WGS) entry which is preliminary data.</text>
</comment>
<dbReference type="Pfam" id="PF05096">
    <property type="entry name" value="Glu_cyclase_2"/>
    <property type="match status" value="1"/>
</dbReference>
<dbReference type="Proteomes" id="UP000466586">
    <property type="component" value="Unassembled WGS sequence"/>
</dbReference>
<dbReference type="InterPro" id="IPR015943">
    <property type="entry name" value="WD40/YVTN_repeat-like_dom_sf"/>
</dbReference>